<evidence type="ECO:0008006" key="4">
    <source>
        <dbReference type="Google" id="ProtNLM"/>
    </source>
</evidence>
<evidence type="ECO:0000313" key="3">
    <source>
        <dbReference type="Proteomes" id="UP001444661"/>
    </source>
</evidence>
<feature type="region of interest" description="Disordered" evidence="1">
    <location>
        <begin position="1"/>
        <end position="40"/>
    </location>
</feature>
<protein>
    <recommendedName>
        <fullName evidence="4">RanBP2-type domain-containing protein</fullName>
    </recommendedName>
</protein>
<keyword evidence="3" id="KW-1185">Reference proteome</keyword>
<proteinExistence type="predicted"/>
<reference evidence="2 3" key="1">
    <citation type="submission" date="2023-01" db="EMBL/GenBank/DDBJ databases">
        <title>Analysis of 21 Apiospora genomes using comparative genomics revels a genus with tremendous synthesis potential of carbohydrate active enzymes and secondary metabolites.</title>
        <authorList>
            <person name="Sorensen T."/>
        </authorList>
    </citation>
    <scope>NUCLEOTIDE SEQUENCE [LARGE SCALE GENOMIC DNA]</scope>
    <source>
        <strain evidence="2 3">CBS 33761</strain>
    </source>
</reference>
<comment type="caution">
    <text evidence="2">The sequence shown here is derived from an EMBL/GenBank/DDBJ whole genome shotgun (WGS) entry which is preliminary data.</text>
</comment>
<dbReference type="EMBL" id="JAQQWK010000010">
    <property type="protein sequence ID" value="KAK8029914.1"/>
    <property type="molecule type" value="Genomic_DNA"/>
</dbReference>
<feature type="compositionally biased region" description="Basic and acidic residues" evidence="1">
    <location>
        <begin position="1"/>
        <end position="36"/>
    </location>
</feature>
<organism evidence="2 3">
    <name type="scientific">Apiospora rasikravindrae</name>
    <dbReference type="NCBI Taxonomy" id="990691"/>
    <lineage>
        <taxon>Eukaryota</taxon>
        <taxon>Fungi</taxon>
        <taxon>Dikarya</taxon>
        <taxon>Ascomycota</taxon>
        <taxon>Pezizomycotina</taxon>
        <taxon>Sordariomycetes</taxon>
        <taxon>Xylariomycetidae</taxon>
        <taxon>Amphisphaeriales</taxon>
        <taxon>Apiosporaceae</taxon>
        <taxon>Apiospora</taxon>
    </lineage>
</organism>
<gene>
    <name evidence="2" type="ORF">PG993_011205</name>
</gene>
<evidence type="ECO:0000256" key="1">
    <source>
        <dbReference type="SAM" id="MobiDB-lite"/>
    </source>
</evidence>
<dbReference type="Proteomes" id="UP001444661">
    <property type="component" value="Unassembled WGS sequence"/>
</dbReference>
<sequence length="798" mass="89983">MGDQKHKSSSRRIDHDGTKHTKDVHIGHSRSKDKLKSSQNQNIRWNCSQCGWANNSVIIDTQCPNCDWIRGPSDVTWIFPEGGTSGIQRSGPEPFNGVSKTKSRLKVEPDNDGIDIETKTVQEIGHVVNAKSRPKPFDGVFWRKTNSPIEQQIKAKDHNEKAVYTANRRIKWIICRYIVTQLYIIEEFPLKTKAESMRKEYQLHLTHIMFKHHYKRWQLHKNLSTRLNIDSSKLLACAREYSEASVAHGDISRKANQEPQIEEHPRSVHHVKWGLSLADIQLAMALRLADMTKVQAKHNMTRSNDTCQHLHQDKYLGDIEADVARFLLSLPEELRYNLQLENMLVQPCWTCIPSNSPASYIIPLTIANLPVVVPVRMSYPLNPGLTPPPDPHPYHISPTKELHYNAVEQILDTFEEAIGFYLLVNGMLQLIVPDHFDFSSAMNCYPGRFGGMKVSYVLQSQVPTAGETQDSTMASSTKSDNLGDVFSIPTNSAPASTGSNFTRASNERGLVVGSSVRAQVNETKSRNRYQAKLGLMTKALDRTYLTLPTHMITQALAGSKLDWRWPHSGFEDVSLVAGNNNTDLGKMAKTFDQNARSFPDGFEHDVSLVDVSNLPATVTSSMKPCIPLEWVSDQDWANLQFNTKNLFLLDDKDQDVKSIGLRPSQFQMVGQGIFANRQKSKRWSVREALTRGKQKASVPDEMEACTYLVARSILYRVAQEYEAPGGQSGTPVCLLDDTEPGIKKGKVAGFTSYVQMVQDIQHYHIEGDQLAQRLQDGRVAFYGAFKVPLEMREQHDIL</sequence>
<name>A0ABR1SDJ6_9PEZI</name>
<evidence type="ECO:0000313" key="2">
    <source>
        <dbReference type="EMBL" id="KAK8029914.1"/>
    </source>
</evidence>
<accession>A0ABR1SDJ6</accession>